<dbReference type="AlphaFoldDB" id="A0A9W8KA25"/>
<name>A0A9W8KA25_9AGAR</name>
<evidence type="ECO:0000313" key="2">
    <source>
        <dbReference type="EMBL" id="KAJ3512800.1"/>
    </source>
</evidence>
<sequence>MFGKTPLINLYTVFVLCASLWLSWAVPVQVRGGLGLVARQQIEPIVPGAQVAPVLVDLLDQVQNLQQQFDAASEPLRSQIQQQLAETKATLEQKMLGIAVYASASEPPPATFLPTTPAVPSSTVSASPSTVTAPLSTASVSGLIKYVQHLS</sequence>
<comment type="caution">
    <text evidence="2">The sequence shown here is derived from an EMBL/GenBank/DDBJ whole genome shotgun (WGS) entry which is preliminary data.</text>
</comment>
<dbReference type="EMBL" id="JANKHO010000235">
    <property type="protein sequence ID" value="KAJ3512800.1"/>
    <property type="molecule type" value="Genomic_DNA"/>
</dbReference>
<keyword evidence="3" id="KW-1185">Reference proteome</keyword>
<evidence type="ECO:0000313" key="3">
    <source>
        <dbReference type="Proteomes" id="UP001148786"/>
    </source>
</evidence>
<accession>A0A9W8KA25</accession>
<feature type="signal peptide" evidence="1">
    <location>
        <begin position="1"/>
        <end position="25"/>
    </location>
</feature>
<evidence type="ECO:0000256" key="1">
    <source>
        <dbReference type="SAM" id="SignalP"/>
    </source>
</evidence>
<dbReference type="Proteomes" id="UP001148786">
    <property type="component" value="Unassembled WGS sequence"/>
</dbReference>
<proteinExistence type="predicted"/>
<feature type="chain" id="PRO_5040974313" evidence="1">
    <location>
        <begin position="26"/>
        <end position="151"/>
    </location>
</feature>
<protein>
    <submittedName>
        <fullName evidence="2">Uncharacterized protein</fullName>
    </submittedName>
</protein>
<reference evidence="2" key="1">
    <citation type="submission" date="2022-07" db="EMBL/GenBank/DDBJ databases">
        <title>Genome Sequence of Agrocybe chaxingu.</title>
        <authorList>
            <person name="Buettner E."/>
        </authorList>
    </citation>
    <scope>NUCLEOTIDE SEQUENCE</scope>
    <source>
        <strain evidence="2">MP-N11</strain>
    </source>
</reference>
<organism evidence="2 3">
    <name type="scientific">Agrocybe chaxingu</name>
    <dbReference type="NCBI Taxonomy" id="84603"/>
    <lineage>
        <taxon>Eukaryota</taxon>
        <taxon>Fungi</taxon>
        <taxon>Dikarya</taxon>
        <taxon>Basidiomycota</taxon>
        <taxon>Agaricomycotina</taxon>
        <taxon>Agaricomycetes</taxon>
        <taxon>Agaricomycetidae</taxon>
        <taxon>Agaricales</taxon>
        <taxon>Agaricineae</taxon>
        <taxon>Strophariaceae</taxon>
        <taxon>Agrocybe</taxon>
    </lineage>
</organism>
<keyword evidence="1" id="KW-0732">Signal</keyword>
<gene>
    <name evidence="2" type="ORF">NLJ89_g3317</name>
</gene>